<accession>A0A4Z0BIR1</accession>
<feature type="compositionally biased region" description="Polar residues" evidence="1">
    <location>
        <begin position="1"/>
        <end position="14"/>
    </location>
</feature>
<dbReference type="InterPro" id="IPR043128">
    <property type="entry name" value="Rev_trsase/Diguanyl_cyclase"/>
</dbReference>
<feature type="region of interest" description="Disordered" evidence="1">
    <location>
        <begin position="1"/>
        <end position="22"/>
    </location>
</feature>
<keyword evidence="3" id="KW-1185">Reference proteome</keyword>
<gene>
    <name evidence="2" type="ORF">EZ216_17065</name>
</gene>
<reference evidence="2 3" key="1">
    <citation type="submission" date="2019-03" db="EMBL/GenBank/DDBJ databases">
        <title>Ramlibacter sp. 18x22-1, whole genome shotgun sequence.</title>
        <authorList>
            <person name="Zhang X."/>
            <person name="Feng G."/>
            <person name="Zhu H."/>
        </authorList>
    </citation>
    <scope>NUCLEOTIDE SEQUENCE [LARGE SCALE GENOMIC DNA]</scope>
    <source>
        <strain evidence="2 3">18x22-1</strain>
    </source>
</reference>
<dbReference type="RefSeq" id="WP_135250991.1">
    <property type="nucleotide sequence ID" value="NZ_SMLK01000006.1"/>
</dbReference>
<dbReference type="AlphaFoldDB" id="A0A4Z0BIR1"/>
<dbReference type="Gene3D" id="3.30.70.270">
    <property type="match status" value="1"/>
</dbReference>
<dbReference type="Proteomes" id="UP000297839">
    <property type="component" value="Unassembled WGS sequence"/>
</dbReference>
<evidence type="ECO:0000256" key="1">
    <source>
        <dbReference type="SAM" id="MobiDB-lite"/>
    </source>
</evidence>
<proteinExistence type="predicted"/>
<evidence type="ECO:0008006" key="4">
    <source>
        <dbReference type="Google" id="ProtNLM"/>
    </source>
</evidence>
<comment type="caution">
    <text evidence="2">The sequence shown here is derived from an EMBL/GenBank/DDBJ whole genome shotgun (WGS) entry which is preliminary data.</text>
</comment>
<protein>
    <recommendedName>
        <fullName evidence="4">GGDEF domain-containing protein</fullName>
    </recommendedName>
</protein>
<dbReference type="OrthoDB" id="9814202at2"/>
<dbReference type="SUPFAM" id="SSF55073">
    <property type="entry name" value="Nucleotide cyclase"/>
    <property type="match status" value="1"/>
</dbReference>
<sequence>MDTVAASESPSTWQPPRRSHPRTAGWWRRITGRWLRRPTRPLLDLHAFLDEGAGLMAGTSRLVTLLVFDFEELDELRKLYGEDIRRAAVHQVGAALQSLAAGRGLAAHTGPARFALLLKGFTHDEAMVTVFGALGTPCRFEMEADGGEVILVPDVVAGECSRQPGALAKLHDSLAGRVQEDRHLRQAREQHLRRARERYISRPSDLQSR</sequence>
<dbReference type="EMBL" id="SMLK01000006">
    <property type="protein sequence ID" value="TFY98299.1"/>
    <property type="molecule type" value="Genomic_DNA"/>
</dbReference>
<name>A0A4Z0BIR1_9BURK</name>
<evidence type="ECO:0000313" key="3">
    <source>
        <dbReference type="Proteomes" id="UP000297839"/>
    </source>
</evidence>
<evidence type="ECO:0000313" key="2">
    <source>
        <dbReference type="EMBL" id="TFY98299.1"/>
    </source>
</evidence>
<dbReference type="InterPro" id="IPR029787">
    <property type="entry name" value="Nucleotide_cyclase"/>
</dbReference>
<organism evidence="2 3">
    <name type="scientific">Ramlibacter humi</name>
    <dbReference type="NCBI Taxonomy" id="2530451"/>
    <lineage>
        <taxon>Bacteria</taxon>
        <taxon>Pseudomonadati</taxon>
        <taxon>Pseudomonadota</taxon>
        <taxon>Betaproteobacteria</taxon>
        <taxon>Burkholderiales</taxon>
        <taxon>Comamonadaceae</taxon>
        <taxon>Ramlibacter</taxon>
    </lineage>
</organism>